<keyword evidence="1" id="KW-0732">Signal</keyword>
<evidence type="ECO:0000256" key="1">
    <source>
        <dbReference type="SAM" id="SignalP"/>
    </source>
</evidence>
<accession>A0ABX0A192</accession>
<dbReference type="EMBL" id="JAACJS010000015">
    <property type="protein sequence ID" value="NCI51717.1"/>
    <property type="molecule type" value="Genomic_DNA"/>
</dbReference>
<protein>
    <recommendedName>
        <fullName evidence="4">TonB protein C-terminal</fullName>
    </recommendedName>
</protein>
<name>A0ABX0A192_9BACT</name>
<reference evidence="2 3" key="1">
    <citation type="submission" date="2020-01" db="EMBL/GenBank/DDBJ databases">
        <title>Genome analysis.</title>
        <authorList>
            <person name="Wu S."/>
            <person name="Wang G."/>
        </authorList>
    </citation>
    <scope>NUCLEOTIDE SEQUENCE [LARGE SCALE GENOMIC DNA]</scope>
    <source>
        <strain evidence="2 3">SYL130</strain>
    </source>
</reference>
<evidence type="ECO:0000313" key="2">
    <source>
        <dbReference type="EMBL" id="NCI51717.1"/>
    </source>
</evidence>
<organism evidence="2 3">
    <name type="scientific">Sediminibacterium roseum</name>
    <dbReference type="NCBI Taxonomy" id="1978412"/>
    <lineage>
        <taxon>Bacteria</taxon>
        <taxon>Pseudomonadati</taxon>
        <taxon>Bacteroidota</taxon>
        <taxon>Chitinophagia</taxon>
        <taxon>Chitinophagales</taxon>
        <taxon>Chitinophagaceae</taxon>
        <taxon>Sediminibacterium</taxon>
    </lineage>
</organism>
<dbReference type="Gene3D" id="3.30.1150.10">
    <property type="match status" value="1"/>
</dbReference>
<sequence length="129" mass="14247">MRPLLLFFLMIGAGMAAAAQDGNIPATFPGGDSAWKHYLDTAFNNKNMVAQMTAKDYERFGKTQRVVYTFNVLADGSIGLINIEGQVSQAVRNEVNRVLKNAPRWSPAIVGGKASTYRKRQVSTFVFDE</sequence>
<dbReference type="RefSeq" id="WP_161819989.1">
    <property type="nucleotide sequence ID" value="NZ_JAACJS010000015.1"/>
</dbReference>
<keyword evidence="3" id="KW-1185">Reference proteome</keyword>
<evidence type="ECO:0008006" key="4">
    <source>
        <dbReference type="Google" id="ProtNLM"/>
    </source>
</evidence>
<comment type="caution">
    <text evidence="2">The sequence shown here is derived from an EMBL/GenBank/DDBJ whole genome shotgun (WGS) entry which is preliminary data.</text>
</comment>
<proteinExistence type="predicted"/>
<evidence type="ECO:0000313" key="3">
    <source>
        <dbReference type="Proteomes" id="UP000753802"/>
    </source>
</evidence>
<gene>
    <name evidence="2" type="ORF">GWC95_17465</name>
</gene>
<feature type="signal peptide" evidence="1">
    <location>
        <begin position="1"/>
        <end position="18"/>
    </location>
</feature>
<dbReference type="Proteomes" id="UP000753802">
    <property type="component" value="Unassembled WGS sequence"/>
</dbReference>
<feature type="chain" id="PRO_5046324754" description="TonB protein C-terminal" evidence="1">
    <location>
        <begin position="19"/>
        <end position="129"/>
    </location>
</feature>